<evidence type="ECO:0000256" key="1">
    <source>
        <dbReference type="SAM" id="MobiDB-lite"/>
    </source>
</evidence>
<reference evidence="2 3" key="1">
    <citation type="journal article" date="2021" name="Elife">
        <title>Chloroplast acquisition without the gene transfer in kleptoplastic sea slugs, Plakobranchus ocellatus.</title>
        <authorList>
            <person name="Maeda T."/>
            <person name="Takahashi S."/>
            <person name="Yoshida T."/>
            <person name="Shimamura S."/>
            <person name="Takaki Y."/>
            <person name="Nagai Y."/>
            <person name="Toyoda A."/>
            <person name="Suzuki Y."/>
            <person name="Arimoto A."/>
            <person name="Ishii H."/>
            <person name="Satoh N."/>
            <person name="Nishiyama T."/>
            <person name="Hasebe M."/>
            <person name="Maruyama T."/>
            <person name="Minagawa J."/>
            <person name="Obokata J."/>
            <person name="Shigenobu S."/>
        </authorList>
    </citation>
    <scope>NUCLEOTIDE SEQUENCE [LARGE SCALE GENOMIC DNA]</scope>
</reference>
<evidence type="ECO:0000313" key="2">
    <source>
        <dbReference type="EMBL" id="GFR95681.1"/>
    </source>
</evidence>
<dbReference type="AlphaFoldDB" id="A0AAV4HCY1"/>
<name>A0AAV4HCY1_9GAST</name>
<accession>A0AAV4HCY1</accession>
<feature type="compositionally biased region" description="Basic and acidic residues" evidence="1">
    <location>
        <begin position="31"/>
        <end position="52"/>
    </location>
</feature>
<comment type="caution">
    <text evidence="2">The sequence shown here is derived from an EMBL/GenBank/DDBJ whole genome shotgun (WGS) entry which is preliminary data.</text>
</comment>
<evidence type="ECO:0008006" key="4">
    <source>
        <dbReference type="Google" id="ProtNLM"/>
    </source>
</evidence>
<sequence>MTKQASRTERPSCFVVFLCVLGAYRGNSCGETKRSAKKTEQHSRLKGKSEEDGKVSIAKVTLGAVRWPGTACLGHRMGKTEPNSLPSLLQPSQVSNQVGLFQIILLGSFDRQFRGYRTNDLPPPLEEV</sequence>
<protein>
    <recommendedName>
        <fullName evidence="4">Secreted protein</fullName>
    </recommendedName>
</protein>
<dbReference type="EMBL" id="BMAT01008936">
    <property type="protein sequence ID" value="GFR95681.1"/>
    <property type="molecule type" value="Genomic_DNA"/>
</dbReference>
<proteinExistence type="predicted"/>
<gene>
    <name evidence="2" type="ORF">ElyMa_004435100</name>
</gene>
<evidence type="ECO:0000313" key="3">
    <source>
        <dbReference type="Proteomes" id="UP000762676"/>
    </source>
</evidence>
<organism evidence="2 3">
    <name type="scientific">Elysia marginata</name>
    <dbReference type="NCBI Taxonomy" id="1093978"/>
    <lineage>
        <taxon>Eukaryota</taxon>
        <taxon>Metazoa</taxon>
        <taxon>Spiralia</taxon>
        <taxon>Lophotrochozoa</taxon>
        <taxon>Mollusca</taxon>
        <taxon>Gastropoda</taxon>
        <taxon>Heterobranchia</taxon>
        <taxon>Euthyneura</taxon>
        <taxon>Panpulmonata</taxon>
        <taxon>Sacoglossa</taxon>
        <taxon>Placobranchoidea</taxon>
        <taxon>Plakobranchidae</taxon>
        <taxon>Elysia</taxon>
    </lineage>
</organism>
<feature type="region of interest" description="Disordered" evidence="1">
    <location>
        <begin position="27"/>
        <end position="52"/>
    </location>
</feature>
<dbReference type="Proteomes" id="UP000762676">
    <property type="component" value="Unassembled WGS sequence"/>
</dbReference>
<keyword evidence="3" id="KW-1185">Reference proteome</keyword>